<dbReference type="InterPro" id="IPR029016">
    <property type="entry name" value="GAF-like_dom_sf"/>
</dbReference>
<dbReference type="InterPro" id="IPR023088">
    <property type="entry name" value="PDEase"/>
</dbReference>
<dbReference type="SMART" id="SM00471">
    <property type="entry name" value="HDc"/>
    <property type="match status" value="1"/>
</dbReference>
<evidence type="ECO:0000313" key="10">
    <source>
        <dbReference type="EnsemblMetazoa" id="G26881.3:cds"/>
    </source>
</evidence>
<name>A0A8W8LC08_MAGGI</name>
<dbReference type="InterPro" id="IPR003607">
    <property type="entry name" value="HD/PDEase_dom"/>
</dbReference>
<dbReference type="Gene3D" id="3.30.450.40">
    <property type="match status" value="2"/>
</dbReference>
<dbReference type="PROSITE" id="PS00126">
    <property type="entry name" value="PDEASE_I_1"/>
    <property type="match status" value="1"/>
</dbReference>
<dbReference type="FunFam" id="1.10.1300.10:FF:000009">
    <property type="entry name" value="Phosphodiesterase"/>
    <property type="match status" value="1"/>
</dbReference>
<evidence type="ECO:0000256" key="5">
    <source>
        <dbReference type="PIRSR" id="PIRSR623088-2"/>
    </source>
</evidence>
<evidence type="ECO:0000256" key="1">
    <source>
        <dbReference type="ARBA" id="ARBA00022535"/>
    </source>
</evidence>
<evidence type="ECO:0000259" key="9">
    <source>
        <dbReference type="PROSITE" id="PS51845"/>
    </source>
</evidence>
<feature type="region of interest" description="Disordered" evidence="8">
    <location>
        <begin position="722"/>
        <end position="743"/>
    </location>
</feature>
<keyword evidence="1" id="KW-0140">cGMP</keyword>
<feature type="compositionally biased region" description="Low complexity" evidence="8">
    <location>
        <begin position="438"/>
        <end position="449"/>
    </location>
</feature>
<feature type="region of interest" description="Disordered" evidence="8">
    <location>
        <begin position="428"/>
        <end position="451"/>
    </location>
</feature>
<feature type="region of interest" description="Disordered" evidence="8">
    <location>
        <begin position="826"/>
        <end position="850"/>
    </location>
</feature>
<feature type="binding site" evidence="6">
    <location>
        <position position="1423"/>
    </location>
    <ligand>
        <name>Zn(2+)</name>
        <dbReference type="ChEBI" id="CHEBI:29105"/>
        <label>2</label>
    </ligand>
</feature>
<dbReference type="GO" id="GO:0046872">
    <property type="term" value="F:metal ion binding"/>
    <property type="evidence" value="ECO:0007669"/>
    <property type="project" value="UniProtKB-KW"/>
</dbReference>
<feature type="binding site" evidence="6">
    <location>
        <position position="1386"/>
    </location>
    <ligand>
        <name>Zn(2+)</name>
        <dbReference type="ChEBI" id="CHEBI:29105"/>
        <label>1</label>
    </ligand>
</feature>
<feature type="binding site" evidence="5">
    <location>
        <position position="1423"/>
    </location>
    <ligand>
        <name>AMP</name>
        <dbReference type="ChEBI" id="CHEBI:456215"/>
    </ligand>
</feature>
<dbReference type="PANTHER" id="PTHR11347">
    <property type="entry name" value="CYCLIC NUCLEOTIDE PHOSPHODIESTERASE"/>
    <property type="match status" value="1"/>
</dbReference>
<dbReference type="SUPFAM" id="SSF109604">
    <property type="entry name" value="HD-domain/PDEase-like"/>
    <property type="match status" value="1"/>
</dbReference>
<dbReference type="GO" id="GO:0007165">
    <property type="term" value="P:signal transduction"/>
    <property type="evidence" value="ECO:0007669"/>
    <property type="project" value="InterPro"/>
</dbReference>
<dbReference type="FunFam" id="3.30.450.40:FF:000007">
    <property type="entry name" value="Phosphodiesterase"/>
    <property type="match status" value="1"/>
</dbReference>
<dbReference type="InterPro" id="IPR036971">
    <property type="entry name" value="PDEase_catalytic_dom_sf"/>
</dbReference>
<feature type="binding site" evidence="5">
    <location>
        <position position="1585"/>
    </location>
    <ligand>
        <name>AMP</name>
        <dbReference type="ChEBI" id="CHEBI:456215"/>
    </ligand>
</feature>
<dbReference type="PRINTS" id="PR00387">
    <property type="entry name" value="PDIESTERASE1"/>
</dbReference>
<dbReference type="Gene3D" id="1.10.1300.10">
    <property type="entry name" value="3'5'-cyclic nucleotide phosphodiesterase, catalytic domain"/>
    <property type="match status" value="1"/>
</dbReference>
<dbReference type="InterPro" id="IPR023174">
    <property type="entry name" value="PDEase_CS"/>
</dbReference>
<evidence type="ECO:0000313" key="11">
    <source>
        <dbReference type="Proteomes" id="UP000005408"/>
    </source>
</evidence>
<feature type="binding site" evidence="6">
    <location>
        <position position="1534"/>
    </location>
    <ligand>
        <name>Zn(2+)</name>
        <dbReference type="ChEBI" id="CHEBI:29105"/>
        <label>1</label>
    </ligand>
</feature>
<evidence type="ECO:0000256" key="7">
    <source>
        <dbReference type="RuleBase" id="RU363067"/>
    </source>
</evidence>
<feature type="compositionally biased region" description="Acidic residues" evidence="8">
    <location>
        <begin position="826"/>
        <end position="841"/>
    </location>
</feature>
<sequence>MGLVLSHTIVSLFLYYRNRDRHAHLLDVADQTSFPERLGDQEALSPLDDVARLGDLYDAIREALDALLHRKVNSIVYILDEKSDVLYADKEKKYGAPSKGIIRETLETQQFHVQSNDVASDPVIAVIKVQCKPPSSWNPKTVYCLPVTDEENQKILALLVIEENETVEINKITPLKHKIVGCYRRLCKCHRDSSSNYAPSNASNPTAAIGKTGDKDAILRLCGDLYDQDASRLQLKVIRFLEEQTNAECAFLLLVVPETQELFCQVIGGLVLEEEIKFPGPNSVFSLPLESKKPMKLEDVPLDKRKDIENFVGVKLKSMLCVPVSSRNNDGLIALACVVNKKDAENFTNDDLQAILQCFQYTSTVLTSTLAFQNERKLKLQTQAMLQVARNLFTHLGEFSVRHSEELGSCTNLTQFLAKYREQVVVPNRRRGESVHRNSNGSAKSSKSESITENTLLELDKIDGISSMSRDGLPKVFKSEVFMMHNEKKECFNAENAQNSVGKKKYFKSVYTYEMKEDNGINSGEFSESFERTTERAELHLQCNSSEDNDLSKNEKIYMQENFEVIQLDVKRIESKENTLCGQKVEHGAGNSGENDLPREFSQPDLETAISLTLHPGVTSNDLDLVGHIENVEDEDDLLLVKEIVVAEKVPVPEKNLDVCESDSKLTNEQASLSKEPPENASNELLRAVEDMHVNDEPTSENLLEAKTSSQTDIPRVLSSVSRSEVFNNGNKSDKGTAQSSDGQEFDILNPLLCKVEAGSDTDGERDIHTGRVVKSDNETDNVASGSEKIETGVTIVIDREEDADTCTKSDVDEEVGIVTSGVNREEEDLANSEADIEEEDVTKSDIDSDGSDFCLPSVSQLEIVRTRPDDRLNPDTLPVCSTDLDTLKVPSEKSGISFYTAGVEAANDKSRASTSDSELENSDVFYDTFTERSIVSSRSEQGLSISLLDRSRLASPELREEIKARFSHSDPVISQQQNTTAVHTLLEFKESRPSLNYAFIEDTEFVLEPLRISSNDLESVVESLGLISAHSSSPVIKIIVEDTNSHKTHCFSQQSDPKVSTYSSVDRLSERGSGCQFSKHDKDLDYIKCQQPPTTDFSIISKNDLTKLLREIMQEARNLTQAERCSVFLIDKETKELVAEVFDGISTNNKEEHNEIRMPITQGIAGHVATTGNLLNIKDAYSHPMFYRGIDDSTGFRTRNILCFPIKNERGDVLGVAQLCNKKTGQHFTEFDEDLASAFAVYCCISISHSLMYQNVLAAQYRNSLANELMMYHMKCLMYKKLQDSQHRNRLANELMIFHMQISPDDVEGLLSRDIPSVALWGVEFDKFPFPPREIPEPETPLCVLAMFEDLGFLSRWRIRKDTLVRFVLMVKKGYRNPPYHNWTHAFAVAHFCFLCIKNLNLQQSLDDIELFALFVSCLCHDLDHRGTNNQYQVASKSVLAALYSSEGSVMERHHFAQTMCIVNTDGCNIFENLSSKDYTTVLDLVRDIILATDLAHHLKIMNSLKEMAKVGFDTKNERHHSLLLCLLMTASDLSDQTKPWDNTKHVAALIYREFFSQGDMEKSLGQKPAEMMDRERARIPDLQIGFLDHIALPVYKVLADLFPASDIVRDTVVDNRRHWEKICALIKIRRGGSCEQMSYDQILAMEEEEANAEIENYNLQNQKQNGR</sequence>
<evidence type="ECO:0000256" key="3">
    <source>
        <dbReference type="ARBA" id="ARBA00022801"/>
    </source>
</evidence>
<dbReference type="Pfam" id="PF01590">
    <property type="entry name" value="GAF"/>
    <property type="match status" value="1"/>
</dbReference>
<dbReference type="EnsemblMetazoa" id="G26881.3">
    <property type="protein sequence ID" value="G26881.3:cds"/>
    <property type="gene ID" value="G26881"/>
</dbReference>
<keyword evidence="11" id="KW-1185">Reference proteome</keyword>
<keyword evidence="2 6" id="KW-0479">Metal-binding</keyword>
<dbReference type="Proteomes" id="UP000005408">
    <property type="component" value="Unassembled WGS sequence"/>
</dbReference>
<dbReference type="CDD" id="cd00077">
    <property type="entry name" value="HDc"/>
    <property type="match status" value="1"/>
</dbReference>
<feature type="binding site" evidence="5">
    <location>
        <begin position="1382"/>
        <end position="1386"/>
    </location>
    <ligand>
        <name>AMP</name>
        <dbReference type="ChEBI" id="CHEBI:456215"/>
    </ligand>
</feature>
<accession>A0A8W8LC08</accession>
<feature type="active site" description="Proton donor" evidence="4">
    <location>
        <position position="1382"/>
    </location>
</feature>
<dbReference type="EC" id="3.1.4.-" evidence="7"/>
<evidence type="ECO:0000256" key="6">
    <source>
        <dbReference type="PIRSR" id="PIRSR623088-3"/>
    </source>
</evidence>
<dbReference type="GO" id="GO:0004114">
    <property type="term" value="F:3',5'-cyclic-nucleotide phosphodiesterase activity"/>
    <property type="evidence" value="ECO:0007669"/>
    <property type="project" value="InterPro"/>
</dbReference>
<keyword evidence="3 7" id="KW-0378">Hydrolase</keyword>
<feature type="binding site" evidence="6">
    <location>
        <position position="1422"/>
    </location>
    <ligand>
        <name>Zn(2+)</name>
        <dbReference type="ChEBI" id="CHEBI:29105"/>
        <label>1</label>
    </ligand>
</feature>
<evidence type="ECO:0000256" key="2">
    <source>
        <dbReference type="ARBA" id="ARBA00022723"/>
    </source>
</evidence>
<feature type="binding site" evidence="5">
    <location>
        <position position="1534"/>
    </location>
    <ligand>
        <name>AMP</name>
        <dbReference type="ChEBI" id="CHEBI:456215"/>
    </ligand>
</feature>
<protein>
    <recommendedName>
        <fullName evidence="7">Phosphodiesterase</fullName>
        <ecNumber evidence="7">3.1.4.-</ecNumber>
    </recommendedName>
</protein>
<evidence type="ECO:0000256" key="4">
    <source>
        <dbReference type="PIRSR" id="PIRSR623088-1"/>
    </source>
</evidence>
<feature type="binding site" evidence="6">
    <location>
        <position position="1423"/>
    </location>
    <ligand>
        <name>Zn(2+)</name>
        <dbReference type="ChEBI" id="CHEBI:29105"/>
        <label>1</label>
    </ligand>
</feature>
<comment type="cofactor">
    <cofactor evidence="7">
        <name>a divalent metal cation</name>
        <dbReference type="ChEBI" id="CHEBI:60240"/>
    </cofactor>
    <text evidence="7">Binds 2 divalent metal cations per subunit. Site 1 may preferentially bind zinc ions, while site 2 has a preference for magnesium and/or manganese ions.</text>
</comment>
<feature type="domain" description="PDEase" evidence="9">
    <location>
        <begin position="1304"/>
        <end position="1628"/>
    </location>
</feature>
<dbReference type="Pfam" id="PF00233">
    <property type="entry name" value="PDEase_I"/>
    <property type="match status" value="1"/>
</dbReference>
<dbReference type="PROSITE" id="PS51845">
    <property type="entry name" value="PDEASE_I_2"/>
    <property type="match status" value="1"/>
</dbReference>
<reference evidence="10" key="1">
    <citation type="submission" date="2022-08" db="UniProtKB">
        <authorList>
            <consortium name="EnsemblMetazoa"/>
        </authorList>
    </citation>
    <scope>IDENTIFICATION</scope>
    <source>
        <strain evidence="10">05x7-T-G4-1.051#20</strain>
    </source>
</reference>
<organism evidence="10 11">
    <name type="scientific">Magallana gigas</name>
    <name type="common">Pacific oyster</name>
    <name type="synonym">Crassostrea gigas</name>
    <dbReference type="NCBI Taxonomy" id="29159"/>
    <lineage>
        <taxon>Eukaryota</taxon>
        <taxon>Metazoa</taxon>
        <taxon>Spiralia</taxon>
        <taxon>Lophotrochozoa</taxon>
        <taxon>Mollusca</taxon>
        <taxon>Bivalvia</taxon>
        <taxon>Autobranchia</taxon>
        <taxon>Pteriomorphia</taxon>
        <taxon>Ostreida</taxon>
        <taxon>Ostreoidea</taxon>
        <taxon>Ostreidae</taxon>
        <taxon>Magallana</taxon>
    </lineage>
</organism>
<comment type="similarity">
    <text evidence="7">Belongs to the cyclic nucleotide phosphodiesterase family.</text>
</comment>
<dbReference type="SMART" id="SM00065">
    <property type="entry name" value="GAF"/>
    <property type="match status" value="2"/>
</dbReference>
<dbReference type="InterPro" id="IPR003018">
    <property type="entry name" value="GAF"/>
</dbReference>
<dbReference type="SUPFAM" id="SSF55781">
    <property type="entry name" value="GAF domain-like"/>
    <property type="match status" value="2"/>
</dbReference>
<evidence type="ECO:0000256" key="8">
    <source>
        <dbReference type="SAM" id="MobiDB-lite"/>
    </source>
</evidence>
<feature type="region of interest" description="Disordered" evidence="8">
    <location>
        <begin position="661"/>
        <end position="680"/>
    </location>
</feature>
<proteinExistence type="inferred from homology"/>
<dbReference type="InterPro" id="IPR002073">
    <property type="entry name" value="PDEase_catalytic_dom"/>
</dbReference>